<dbReference type="AlphaFoldDB" id="A0A810QA54"/>
<proteinExistence type="predicted"/>
<dbReference type="KEGG" id="pfaa:MM59RIKEN_04560"/>
<sequence>MSDFMIWLYAHYIKPQLDAAPQGDYSFHFDLMHNELGFHALESYEKSLEFTAIQAFLLGLRTGRSLPRERLTA</sequence>
<evidence type="ECO:0000313" key="2">
    <source>
        <dbReference type="Proteomes" id="UP000679848"/>
    </source>
</evidence>
<reference evidence="1" key="1">
    <citation type="submission" date="2020-09" db="EMBL/GenBank/DDBJ databases">
        <title>New species isolated from human feces.</title>
        <authorList>
            <person name="Kitahara M."/>
            <person name="Shigeno Y."/>
            <person name="Shime M."/>
            <person name="Matsumoto Y."/>
            <person name="Nakamura S."/>
            <person name="Motooka D."/>
            <person name="Fukuoka S."/>
            <person name="Nishikawa H."/>
            <person name="Benno Y."/>
        </authorList>
    </citation>
    <scope>NUCLEOTIDE SEQUENCE</scope>
    <source>
        <strain evidence="1">MM59</strain>
    </source>
</reference>
<name>A0A810QA54_9FIRM</name>
<organism evidence="1 2">
    <name type="scientific">Pusillibacter faecalis</name>
    <dbReference type="NCBI Taxonomy" id="2714358"/>
    <lineage>
        <taxon>Bacteria</taxon>
        <taxon>Bacillati</taxon>
        <taxon>Bacillota</taxon>
        <taxon>Clostridia</taxon>
        <taxon>Eubacteriales</taxon>
        <taxon>Oscillospiraceae</taxon>
        <taxon>Pusillibacter</taxon>
    </lineage>
</organism>
<accession>A0A810QA54</accession>
<dbReference type="EMBL" id="AP023420">
    <property type="protein sequence ID" value="BCK83137.1"/>
    <property type="molecule type" value="Genomic_DNA"/>
</dbReference>
<keyword evidence="2" id="KW-1185">Reference proteome</keyword>
<dbReference type="Proteomes" id="UP000679848">
    <property type="component" value="Chromosome"/>
</dbReference>
<protein>
    <submittedName>
        <fullName evidence="1">Uncharacterized protein</fullName>
    </submittedName>
</protein>
<dbReference type="RefSeq" id="WP_187031634.1">
    <property type="nucleotide sequence ID" value="NZ_AP023420.1"/>
</dbReference>
<gene>
    <name evidence="1" type="ORF">MM59RIKEN_04560</name>
</gene>
<evidence type="ECO:0000313" key="1">
    <source>
        <dbReference type="EMBL" id="BCK83137.1"/>
    </source>
</evidence>